<dbReference type="AlphaFoldDB" id="A0A7W6E1Q1"/>
<evidence type="ECO:0000256" key="2">
    <source>
        <dbReference type="ARBA" id="ARBA00022801"/>
    </source>
</evidence>
<dbReference type="RefSeq" id="WP_184562853.1">
    <property type="nucleotide sequence ID" value="NZ_JACIEI010000002.1"/>
</dbReference>
<dbReference type="PANTHER" id="PTHR48081:SF8">
    <property type="entry name" value="ALPHA_BETA HYDROLASE FOLD-3 DOMAIN-CONTAINING PROTEIN-RELATED"/>
    <property type="match status" value="1"/>
</dbReference>
<dbReference type="Gene3D" id="3.40.50.1820">
    <property type="entry name" value="alpha/beta hydrolase"/>
    <property type="match status" value="1"/>
</dbReference>
<dbReference type="PROSITE" id="PS01173">
    <property type="entry name" value="LIPASE_GDXG_HIS"/>
    <property type="match status" value="1"/>
</dbReference>
<feature type="domain" description="Alpha/beta hydrolase fold-3" evidence="3">
    <location>
        <begin position="72"/>
        <end position="272"/>
    </location>
</feature>
<keyword evidence="5" id="KW-1185">Reference proteome</keyword>
<evidence type="ECO:0000259" key="3">
    <source>
        <dbReference type="Pfam" id="PF07859"/>
    </source>
</evidence>
<sequence length="298" mass="32700">MSMMLRLINPWLRFFEKRRIRKGTPAGLRRVLELQARLFFRAPRGTVRKWISLGGVPCLELSSQDVQPRKVLLYIHGGGFVFGSPNTHAAMIAHLGQRIRARAIMPKYRLAPEHSFPAAPQDVRAAWDALIRQGVEPAEIVLGGDSAGGALAFGLIAALQAEGAAQPAAVFGFSPLTDLTFSGQSFKENADSDVLLPADRAAEMAAMFLHGQSATHPSVSPLFGDFKGGPPAWITVGDTEILLDDSRRLAERLRADGVAVEITVRHDLPHVWPVLHNILPEARQTLDTLAEWITRQWS</sequence>
<comment type="caution">
    <text evidence="4">The sequence shown here is derived from an EMBL/GenBank/DDBJ whole genome shotgun (WGS) entry which is preliminary data.</text>
</comment>
<dbReference type="SUPFAM" id="SSF53474">
    <property type="entry name" value="alpha/beta-Hydrolases"/>
    <property type="match status" value="1"/>
</dbReference>
<dbReference type="InterPro" id="IPR029058">
    <property type="entry name" value="AB_hydrolase_fold"/>
</dbReference>
<dbReference type="PANTHER" id="PTHR48081">
    <property type="entry name" value="AB HYDROLASE SUPERFAMILY PROTEIN C4A8.06C"/>
    <property type="match status" value="1"/>
</dbReference>
<evidence type="ECO:0000256" key="1">
    <source>
        <dbReference type="ARBA" id="ARBA00010515"/>
    </source>
</evidence>
<dbReference type="GO" id="GO:0016787">
    <property type="term" value="F:hydrolase activity"/>
    <property type="evidence" value="ECO:0007669"/>
    <property type="project" value="UniProtKB-KW"/>
</dbReference>
<gene>
    <name evidence="4" type="ORF">GGR95_000713</name>
</gene>
<evidence type="ECO:0000313" key="5">
    <source>
        <dbReference type="Proteomes" id="UP000530268"/>
    </source>
</evidence>
<evidence type="ECO:0000313" key="4">
    <source>
        <dbReference type="EMBL" id="MBB3993085.1"/>
    </source>
</evidence>
<name>A0A7W6E1Q1_9RHOB</name>
<dbReference type="InterPro" id="IPR002168">
    <property type="entry name" value="Lipase_GDXG_HIS_AS"/>
</dbReference>
<dbReference type="InterPro" id="IPR013094">
    <property type="entry name" value="AB_hydrolase_3"/>
</dbReference>
<accession>A0A7W6E1Q1</accession>
<proteinExistence type="inferred from homology"/>
<dbReference type="Pfam" id="PF07859">
    <property type="entry name" value="Abhydrolase_3"/>
    <property type="match status" value="1"/>
</dbReference>
<keyword evidence="2" id="KW-0378">Hydrolase</keyword>
<comment type="similarity">
    <text evidence="1">Belongs to the 'GDXG' lipolytic enzyme family.</text>
</comment>
<dbReference type="InterPro" id="IPR050300">
    <property type="entry name" value="GDXG_lipolytic_enzyme"/>
</dbReference>
<reference evidence="4 5" key="1">
    <citation type="submission" date="2020-08" db="EMBL/GenBank/DDBJ databases">
        <title>Genomic Encyclopedia of Type Strains, Phase IV (KMG-IV): sequencing the most valuable type-strain genomes for metagenomic binning, comparative biology and taxonomic classification.</title>
        <authorList>
            <person name="Goeker M."/>
        </authorList>
    </citation>
    <scope>NUCLEOTIDE SEQUENCE [LARGE SCALE GENOMIC DNA]</scope>
    <source>
        <strain evidence="4 5">DSM 102234</strain>
    </source>
</reference>
<organism evidence="4 5">
    <name type="scientific">Sulfitobacter undariae</name>
    <dbReference type="NCBI Taxonomy" id="1563671"/>
    <lineage>
        <taxon>Bacteria</taxon>
        <taxon>Pseudomonadati</taxon>
        <taxon>Pseudomonadota</taxon>
        <taxon>Alphaproteobacteria</taxon>
        <taxon>Rhodobacterales</taxon>
        <taxon>Roseobacteraceae</taxon>
        <taxon>Sulfitobacter</taxon>
    </lineage>
</organism>
<protein>
    <submittedName>
        <fullName evidence="4">Acetyl esterase/lipase</fullName>
    </submittedName>
</protein>
<dbReference type="EMBL" id="JACIEI010000002">
    <property type="protein sequence ID" value="MBB3993085.1"/>
    <property type="molecule type" value="Genomic_DNA"/>
</dbReference>
<dbReference type="Proteomes" id="UP000530268">
    <property type="component" value="Unassembled WGS sequence"/>
</dbReference>